<evidence type="ECO:0000259" key="2">
    <source>
        <dbReference type="Pfam" id="PF06985"/>
    </source>
</evidence>
<reference evidence="3" key="1">
    <citation type="journal article" date="2021" name="Nat. Commun.">
        <title>Genetic determinants of endophytism in the Arabidopsis root mycobiome.</title>
        <authorList>
            <person name="Mesny F."/>
            <person name="Miyauchi S."/>
            <person name="Thiergart T."/>
            <person name="Pickel B."/>
            <person name="Atanasova L."/>
            <person name="Karlsson M."/>
            <person name="Huettel B."/>
            <person name="Barry K.W."/>
            <person name="Haridas S."/>
            <person name="Chen C."/>
            <person name="Bauer D."/>
            <person name="Andreopoulos W."/>
            <person name="Pangilinan J."/>
            <person name="LaButti K."/>
            <person name="Riley R."/>
            <person name="Lipzen A."/>
            <person name="Clum A."/>
            <person name="Drula E."/>
            <person name="Henrissat B."/>
            <person name="Kohler A."/>
            <person name="Grigoriev I.V."/>
            <person name="Martin F.M."/>
            <person name="Hacquard S."/>
        </authorList>
    </citation>
    <scope>NUCLEOTIDE SEQUENCE</scope>
    <source>
        <strain evidence="3">MPI-CAGE-AT-0021</strain>
    </source>
</reference>
<sequence>MDRLKRLIGRAEKPDTGESSGGIFQYTPLKDSSNFRILRLQNNFRDANRDHKKIPLRGSLVEASVHSPPEYYALSYCWGDPALSEEILIDGLSLKITANCASALRRMLRGKLGRHIWVDSICINQSNAPDALKERGLQVAMMDKIYRNATQVNVHLGEGDEAADIACESLKKLSLAVISASIPGPGHEGRRQKYDRLAENVLTSTPVFPYGKLHGVFRLEWFTRTWVVQEVALAKQVMFYCGTHLIRLELVVLAADFTKIPYSKLDADVSALHWRSYLEYHNKVKDLIQWRESKEPTAKLTSLLSLLVVPGFLFEATRPEDKVFALYGICKRLGYELPAPDYQKPLAVVYTEAARAILRYDQSLELLSVAMESSAWADGLPSWVPNFSGCMRRWSQSNPPQIIYIAARESIKTAGSTKSQYRLESNDTRLVVRGRRLGTIRAVGKPWKMDAYDTLLGGSATNKLQYVDSLIDCIGSWLAVVRGGSDSITRDAAIEHLTQVLTNNIGDGFPAVPFEDMVRYMSLLVSMSEPENPMNFAALANLPDGSLSPQQLELLGLMVGCHRAIARIYGSIWQTVFRTEGGYMGMGPYSLSVGDVVVLIQGCATAGAIRPSTGGFRYIGPAFVDGIMDGEFWNPGSDSDLEWFALI</sequence>
<protein>
    <submittedName>
        <fullName evidence="3">Heterokaryon incompatibility protein-domain-containing protein</fullName>
    </submittedName>
</protein>
<gene>
    <name evidence="3" type="ORF">B0J13DRAFT_674865</name>
</gene>
<evidence type="ECO:0000313" key="3">
    <source>
        <dbReference type="EMBL" id="KAH7146671.1"/>
    </source>
</evidence>
<dbReference type="OrthoDB" id="2157530at2759"/>
<dbReference type="Proteomes" id="UP000717696">
    <property type="component" value="Unassembled WGS sequence"/>
</dbReference>
<accession>A0A9P9J4D1</accession>
<dbReference type="EMBL" id="JAGMUU010000008">
    <property type="protein sequence ID" value="KAH7146671.1"/>
    <property type="molecule type" value="Genomic_DNA"/>
</dbReference>
<evidence type="ECO:0000313" key="4">
    <source>
        <dbReference type="Proteomes" id="UP000717696"/>
    </source>
</evidence>
<comment type="caution">
    <text evidence="3">The sequence shown here is derived from an EMBL/GenBank/DDBJ whole genome shotgun (WGS) entry which is preliminary data.</text>
</comment>
<dbReference type="PANTHER" id="PTHR24148:SF73">
    <property type="entry name" value="HET DOMAIN PROTEIN (AFU_ORTHOLOGUE AFUA_8G01020)"/>
    <property type="match status" value="1"/>
</dbReference>
<name>A0A9P9J4D1_9HYPO</name>
<organism evidence="3 4">
    <name type="scientific">Dactylonectria estremocensis</name>
    <dbReference type="NCBI Taxonomy" id="1079267"/>
    <lineage>
        <taxon>Eukaryota</taxon>
        <taxon>Fungi</taxon>
        <taxon>Dikarya</taxon>
        <taxon>Ascomycota</taxon>
        <taxon>Pezizomycotina</taxon>
        <taxon>Sordariomycetes</taxon>
        <taxon>Hypocreomycetidae</taxon>
        <taxon>Hypocreales</taxon>
        <taxon>Nectriaceae</taxon>
        <taxon>Dactylonectria</taxon>
    </lineage>
</organism>
<feature type="compositionally biased region" description="Basic and acidic residues" evidence="1">
    <location>
        <begin position="1"/>
        <end position="16"/>
    </location>
</feature>
<dbReference type="Pfam" id="PF26639">
    <property type="entry name" value="Het-6_barrel"/>
    <property type="match status" value="1"/>
</dbReference>
<keyword evidence="4" id="KW-1185">Reference proteome</keyword>
<dbReference type="PANTHER" id="PTHR24148">
    <property type="entry name" value="ANKYRIN REPEAT DOMAIN-CONTAINING PROTEIN 39 HOMOLOG-RELATED"/>
    <property type="match status" value="1"/>
</dbReference>
<dbReference type="Pfam" id="PF06985">
    <property type="entry name" value="HET"/>
    <property type="match status" value="1"/>
</dbReference>
<dbReference type="AlphaFoldDB" id="A0A9P9J4D1"/>
<evidence type="ECO:0000256" key="1">
    <source>
        <dbReference type="SAM" id="MobiDB-lite"/>
    </source>
</evidence>
<proteinExistence type="predicted"/>
<dbReference type="InterPro" id="IPR010730">
    <property type="entry name" value="HET"/>
</dbReference>
<feature type="region of interest" description="Disordered" evidence="1">
    <location>
        <begin position="1"/>
        <end position="23"/>
    </location>
</feature>
<feature type="domain" description="Heterokaryon incompatibility" evidence="2">
    <location>
        <begin position="71"/>
        <end position="230"/>
    </location>
</feature>
<dbReference type="InterPro" id="IPR052895">
    <property type="entry name" value="HetReg/Transcr_Mod"/>
</dbReference>